<comment type="caution">
    <text evidence="2">The sequence shown here is derived from an EMBL/GenBank/DDBJ whole genome shotgun (WGS) entry which is preliminary data.</text>
</comment>
<sequence length="125" mass="13607">MPKSTGTNSQGNTWSTPGGTNSNGGTSYHYSNSNGSYYYANDNGSTYYKSSNGSSHYTPSGGKNFRLAMFLDETSSRYPLMTSTRGGAGQTFDHESNANYRGLRQKIINVLLGHLQLTRDHASKT</sequence>
<evidence type="ECO:0000313" key="2">
    <source>
        <dbReference type="EMBL" id="KAG7347471.1"/>
    </source>
</evidence>
<evidence type="ECO:0000256" key="1">
    <source>
        <dbReference type="SAM" id="MobiDB-lite"/>
    </source>
</evidence>
<keyword evidence="3" id="KW-1185">Reference proteome</keyword>
<protein>
    <submittedName>
        <fullName evidence="2">Uncharacterized protein</fullName>
    </submittedName>
</protein>
<dbReference type="Proteomes" id="UP000693970">
    <property type="component" value="Unassembled WGS sequence"/>
</dbReference>
<feature type="compositionally biased region" description="Polar residues" evidence="1">
    <location>
        <begin position="1"/>
        <end position="10"/>
    </location>
</feature>
<accession>A0A9K3PI03</accession>
<feature type="region of interest" description="Disordered" evidence="1">
    <location>
        <begin position="1"/>
        <end position="27"/>
    </location>
</feature>
<feature type="compositionally biased region" description="Low complexity" evidence="1">
    <location>
        <begin position="11"/>
        <end position="27"/>
    </location>
</feature>
<dbReference type="AlphaFoldDB" id="A0A9K3PI03"/>
<organism evidence="2 3">
    <name type="scientific">Nitzschia inconspicua</name>
    <dbReference type="NCBI Taxonomy" id="303405"/>
    <lineage>
        <taxon>Eukaryota</taxon>
        <taxon>Sar</taxon>
        <taxon>Stramenopiles</taxon>
        <taxon>Ochrophyta</taxon>
        <taxon>Bacillariophyta</taxon>
        <taxon>Bacillariophyceae</taxon>
        <taxon>Bacillariophycidae</taxon>
        <taxon>Bacillariales</taxon>
        <taxon>Bacillariaceae</taxon>
        <taxon>Nitzschia</taxon>
    </lineage>
</organism>
<proteinExistence type="predicted"/>
<evidence type="ECO:0000313" key="3">
    <source>
        <dbReference type="Proteomes" id="UP000693970"/>
    </source>
</evidence>
<name>A0A9K3PI03_9STRA</name>
<reference evidence="2" key="1">
    <citation type="journal article" date="2021" name="Sci. Rep.">
        <title>Diploid genomic architecture of Nitzschia inconspicua, an elite biomass production diatom.</title>
        <authorList>
            <person name="Oliver A."/>
            <person name="Podell S."/>
            <person name="Pinowska A."/>
            <person name="Traller J.C."/>
            <person name="Smith S.R."/>
            <person name="McClure R."/>
            <person name="Beliaev A."/>
            <person name="Bohutskyi P."/>
            <person name="Hill E.A."/>
            <person name="Rabines A."/>
            <person name="Zheng H."/>
            <person name="Allen L.Z."/>
            <person name="Kuo A."/>
            <person name="Grigoriev I.V."/>
            <person name="Allen A.E."/>
            <person name="Hazlebeck D."/>
            <person name="Allen E.E."/>
        </authorList>
    </citation>
    <scope>NUCLEOTIDE SEQUENCE</scope>
    <source>
        <strain evidence="2">Hildebrandi</strain>
    </source>
</reference>
<dbReference type="EMBL" id="JAGRRH010000020">
    <property type="protein sequence ID" value="KAG7347471.1"/>
    <property type="molecule type" value="Genomic_DNA"/>
</dbReference>
<gene>
    <name evidence="2" type="ORF">IV203_016176</name>
</gene>
<reference evidence="2" key="2">
    <citation type="submission" date="2021-04" db="EMBL/GenBank/DDBJ databases">
        <authorList>
            <person name="Podell S."/>
        </authorList>
    </citation>
    <scope>NUCLEOTIDE SEQUENCE</scope>
    <source>
        <strain evidence="2">Hildebrandi</strain>
    </source>
</reference>